<dbReference type="AlphaFoldDB" id="A0ABD5SES7"/>
<dbReference type="Pfam" id="PF00753">
    <property type="entry name" value="Lactamase_B"/>
    <property type="match status" value="1"/>
</dbReference>
<evidence type="ECO:0000259" key="1">
    <source>
        <dbReference type="SMART" id="SM00849"/>
    </source>
</evidence>
<sequence length="323" mass="34767">MSESIRLSVGEGTLEGTNSAYVLPERGVVIDPGPPSASAWTALRDGITDAGLALEGIDHVIVTHWHIDHAGLACRLAERADASLHVHRNDAPLVGSYATARDERLRRDRRTLARWGLPTSIRADVIDRDTPSPLPDSFPVARREDGDVVAGVEFVHTPGHTSGHVSLKTDADVFLGDLLLPTYTPNVGGSDTRLRDPLGQYLSSVTRLESTRECGNPGHGTEMCIPDASDGVRRHHRERAEAAFRAISSAESAASTPWEVAKRLFGEMTGVHAKFGAGEAAAHLQRLTAVGIVERLDGETVRYRPVADSYPADVPLTPSFRSA</sequence>
<dbReference type="Proteomes" id="UP001596383">
    <property type="component" value="Unassembled WGS sequence"/>
</dbReference>
<evidence type="ECO:0000313" key="3">
    <source>
        <dbReference type="Proteomes" id="UP001596383"/>
    </source>
</evidence>
<reference evidence="2 3" key="1">
    <citation type="journal article" date="2019" name="Int. J. Syst. Evol. Microbiol.">
        <title>The Global Catalogue of Microorganisms (GCM) 10K type strain sequencing project: providing services to taxonomists for standard genome sequencing and annotation.</title>
        <authorList>
            <consortium name="The Broad Institute Genomics Platform"/>
            <consortium name="The Broad Institute Genome Sequencing Center for Infectious Disease"/>
            <person name="Wu L."/>
            <person name="Ma J."/>
        </authorList>
    </citation>
    <scope>NUCLEOTIDE SEQUENCE [LARGE SCALE GENOMIC DNA]</scope>
    <source>
        <strain evidence="2 3">LMG 29247</strain>
    </source>
</reference>
<feature type="domain" description="Metallo-beta-lactamase" evidence="1">
    <location>
        <begin position="16"/>
        <end position="219"/>
    </location>
</feature>
<dbReference type="InterPro" id="IPR050662">
    <property type="entry name" value="Sec-metab_biosynth-thioest"/>
</dbReference>
<dbReference type="SUPFAM" id="SSF56281">
    <property type="entry name" value="Metallo-hydrolase/oxidoreductase"/>
    <property type="match status" value="1"/>
</dbReference>
<accession>A0ABD5SES7</accession>
<comment type="caution">
    <text evidence="2">The sequence shown here is derived from an EMBL/GenBank/DDBJ whole genome shotgun (WGS) entry which is preliminary data.</text>
</comment>
<dbReference type="InterPro" id="IPR036388">
    <property type="entry name" value="WH-like_DNA-bd_sf"/>
</dbReference>
<dbReference type="Gene3D" id="1.10.10.10">
    <property type="entry name" value="Winged helix-like DNA-binding domain superfamily/Winged helix DNA-binding domain"/>
    <property type="match status" value="1"/>
</dbReference>
<dbReference type="SMART" id="SM00849">
    <property type="entry name" value="Lactamase_B"/>
    <property type="match status" value="1"/>
</dbReference>
<dbReference type="Gene3D" id="3.60.15.10">
    <property type="entry name" value="Ribonuclease Z/Hydroxyacylglutathione hydrolase-like"/>
    <property type="match status" value="1"/>
</dbReference>
<protein>
    <submittedName>
        <fullName evidence="2">MBL fold metallo-hydrolase</fullName>
    </submittedName>
</protein>
<dbReference type="PANTHER" id="PTHR23131">
    <property type="entry name" value="ENDORIBONUCLEASE LACTB2"/>
    <property type="match status" value="1"/>
</dbReference>
<gene>
    <name evidence="2" type="ORF">ACFQE6_01260</name>
</gene>
<dbReference type="EMBL" id="JBHSWV010000022">
    <property type="protein sequence ID" value="MFC6763740.1"/>
    <property type="molecule type" value="Genomic_DNA"/>
</dbReference>
<dbReference type="InterPro" id="IPR001279">
    <property type="entry name" value="Metallo-B-lactamas"/>
</dbReference>
<name>A0ABD5SES7_9EURY</name>
<evidence type="ECO:0000313" key="2">
    <source>
        <dbReference type="EMBL" id="MFC6763740.1"/>
    </source>
</evidence>
<organism evidence="2 3">
    <name type="scientific">Natrinema soli</name>
    <dbReference type="NCBI Taxonomy" id="1930624"/>
    <lineage>
        <taxon>Archaea</taxon>
        <taxon>Methanobacteriati</taxon>
        <taxon>Methanobacteriota</taxon>
        <taxon>Stenosarchaea group</taxon>
        <taxon>Halobacteria</taxon>
        <taxon>Halobacteriales</taxon>
        <taxon>Natrialbaceae</taxon>
        <taxon>Natrinema</taxon>
    </lineage>
</organism>
<keyword evidence="3" id="KW-1185">Reference proteome</keyword>
<dbReference type="RefSeq" id="WP_273736845.1">
    <property type="nucleotide sequence ID" value="NZ_JAQIVI010000022.1"/>
</dbReference>
<dbReference type="PANTHER" id="PTHR23131:SF4">
    <property type="entry name" value="METALLO-BETA-LACTAMASE SUPERFAMILY POTEIN"/>
    <property type="match status" value="1"/>
</dbReference>
<dbReference type="InterPro" id="IPR036866">
    <property type="entry name" value="RibonucZ/Hydroxyglut_hydro"/>
</dbReference>
<proteinExistence type="predicted"/>